<feature type="non-terminal residue" evidence="2">
    <location>
        <position position="1"/>
    </location>
</feature>
<dbReference type="AlphaFoldDB" id="A0A812SVI7"/>
<dbReference type="SUPFAM" id="SSF56399">
    <property type="entry name" value="ADP-ribosylation"/>
    <property type="match status" value="1"/>
</dbReference>
<dbReference type="PANTHER" id="PTHR12684">
    <property type="entry name" value="PUTATIVE PHOSPHOTRANSFERASE"/>
    <property type="match status" value="1"/>
</dbReference>
<dbReference type="Proteomes" id="UP000649617">
    <property type="component" value="Unassembled WGS sequence"/>
</dbReference>
<accession>A0A812SVI7</accession>
<sequence>GLGSRQPVGERNRNGFSARGDEIEVASRPPIAPLSSAGSTSTVRVARQDKDVMVSGEPTKRSNRPKEAIVRKWREWILLQQRRKDLRAAGAADLLADHVARGHFVSRHSDFHQRPKCREGVHVDFENIMRMLVQAIKVLQSLMEELPSSMHEAVVRSIDDAMGDQNLDPIDISDTSGSQEEDGTEITEVHTMTPTRFDERALVPLEDVLQLPIMRNKRIDRRQIMSAIYHNDKQRFRAVIKAGKTFIGANQGHSFKIDPDSVHTYTPTEEMPSLVHGTRYDFLQSILQHRIRP</sequence>
<feature type="compositionally biased region" description="Basic and acidic residues" evidence="1">
    <location>
        <begin position="46"/>
        <end position="65"/>
    </location>
</feature>
<dbReference type="GO" id="GO:0006388">
    <property type="term" value="P:tRNA splicing, via endonucleolytic cleavage and ligation"/>
    <property type="evidence" value="ECO:0007669"/>
    <property type="project" value="TreeGrafter"/>
</dbReference>
<evidence type="ECO:0000256" key="1">
    <source>
        <dbReference type="SAM" id="MobiDB-lite"/>
    </source>
</evidence>
<keyword evidence="3" id="KW-1185">Reference proteome</keyword>
<dbReference type="EMBL" id="CAJNIZ010026986">
    <property type="protein sequence ID" value="CAE7496667.1"/>
    <property type="molecule type" value="Genomic_DNA"/>
</dbReference>
<dbReference type="GO" id="GO:0000215">
    <property type="term" value="F:tRNA 2'-phosphotransferase activity"/>
    <property type="evidence" value="ECO:0007669"/>
    <property type="project" value="TreeGrafter"/>
</dbReference>
<dbReference type="OrthoDB" id="419694at2759"/>
<dbReference type="Pfam" id="PF01885">
    <property type="entry name" value="PTS_2-RNA"/>
    <property type="match status" value="1"/>
</dbReference>
<dbReference type="InterPro" id="IPR002745">
    <property type="entry name" value="Ptrans_KptA/Tpt1"/>
</dbReference>
<proteinExistence type="predicted"/>
<gene>
    <name evidence="2" type="primary">kptA</name>
    <name evidence="2" type="ORF">SPIL2461_LOCUS12820</name>
</gene>
<protein>
    <submittedName>
        <fullName evidence="2">KptA protein</fullName>
    </submittedName>
</protein>
<evidence type="ECO:0000313" key="2">
    <source>
        <dbReference type="EMBL" id="CAE7496667.1"/>
    </source>
</evidence>
<evidence type="ECO:0000313" key="3">
    <source>
        <dbReference type="Proteomes" id="UP000649617"/>
    </source>
</evidence>
<feature type="non-terminal residue" evidence="2">
    <location>
        <position position="293"/>
    </location>
</feature>
<organism evidence="2 3">
    <name type="scientific">Symbiodinium pilosum</name>
    <name type="common">Dinoflagellate</name>
    <dbReference type="NCBI Taxonomy" id="2952"/>
    <lineage>
        <taxon>Eukaryota</taxon>
        <taxon>Sar</taxon>
        <taxon>Alveolata</taxon>
        <taxon>Dinophyceae</taxon>
        <taxon>Suessiales</taxon>
        <taxon>Symbiodiniaceae</taxon>
        <taxon>Symbiodinium</taxon>
    </lineage>
</organism>
<dbReference type="PANTHER" id="PTHR12684:SF2">
    <property type="entry name" value="TRNA 2'-PHOSPHOTRANSFERASE 1"/>
    <property type="match status" value="1"/>
</dbReference>
<name>A0A812SVI7_SYMPI</name>
<comment type="caution">
    <text evidence="2">The sequence shown here is derived from an EMBL/GenBank/DDBJ whole genome shotgun (WGS) entry which is preliminary data.</text>
</comment>
<feature type="region of interest" description="Disordered" evidence="1">
    <location>
        <begin position="1"/>
        <end position="65"/>
    </location>
</feature>
<reference evidence="2" key="1">
    <citation type="submission" date="2021-02" db="EMBL/GenBank/DDBJ databases">
        <authorList>
            <person name="Dougan E. K."/>
            <person name="Rhodes N."/>
            <person name="Thang M."/>
            <person name="Chan C."/>
        </authorList>
    </citation>
    <scope>NUCLEOTIDE SEQUENCE</scope>
</reference>